<evidence type="ECO:0000259" key="5">
    <source>
        <dbReference type="PROSITE" id="PS50977"/>
    </source>
</evidence>
<dbReference type="Pfam" id="PF16859">
    <property type="entry name" value="TetR_C_11"/>
    <property type="match status" value="1"/>
</dbReference>
<accession>A0AAE9Y4U8</accession>
<dbReference type="Pfam" id="PF00440">
    <property type="entry name" value="TetR_N"/>
    <property type="match status" value="1"/>
</dbReference>
<dbReference type="Gene3D" id="1.10.10.60">
    <property type="entry name" value="Homeodomain-like"/>
    <property type="match status" value="1"/>
</dbReference>
<keyword evidence="7" id="KW-1185">Reference proteome</keyword>
<dbReference type="SUPFAM" id="SSF48498">
    <property type="entry name" value="Tetracyclin repressor-like, C-terminal domain"/>
    <property type="match status" value="1"/>
</dbReference>
<evidence type="ECO:0000313" key="6">
    <source>
        <dbReference type="EMBL" id="WCO66387.1"/>
    </source>
</evidence>
<sequence>MAGGRPRDPHAEEAILRATLDLVAEVGLSGLTVDAVAARAGVGKATIYRRWSSKEALLFEAVATVAEEPPSPDTGSLRDDLLALSVPLGEKLADPHQGRVMVEMAAAAAQDDALREVQRAFVERRRASGRAILRRAVDRGEVPADVDADLVLDLVVGPAIYRSFLSHRPVDADLMVRTVDAVLAGLAVAAPS</sequence>
<dbReference type="PROSITE" id="PS01081">
    <property type="entry name" value="HTH_TETR_1"/>
    <property type="match status" value="1"/>
</dbReference>
<feature type="DNA-binding region" description="H-T-H motif" evidence="4">
    <location>
        <begin position="32"/>
        <end position="51"/>
    </location>
</feature>
<keyword evidence="3" id="KW-0804">Transcription</keyword>
<evidence type="ECO:0000256" key="3">
    <source>
        <dbReference type="ARBA" id="ARBA00023163"/>
    </source>
</evidence>
<gene>
    <name evidence="6" type="ORF">PO878_17965</name>
</gene>
<dbReference type="InterPro" id="IPR011075">
    <property type="entry name" value="TetR_C"/>
</dbReference>
<dbReference type="InterPro" id="IPR001647">
    <property type="entry name" value="HTH_TetR"/>
</dbReference>
<reference evidence="6" key="1">
    <citation type="submission" date="2023-01" db="EMBL/GenBank/DDBJ databases">
        <title>The diversity of Class Acidimicrobiia in South China Sea sediment environments and the proposal of Iamia marina sp. nov., a novel species of the genus Iamia.</title>
        <authorList>
            <person name="He Y."/>
            <person name="Tian X."/>
        </authorList>
    </citation>
    <scope>NUCLEOTIDE SEQUENCE</scope>
    <source>
        <strain evidence="6">DSM 19957</strain>
    </source>
</reference>
<protein>
    <submittedName>
        <fullName evidence="6">TetR/AcrR family transcriptional regulator</fullName>
    </submittedName>
</protein>
<dbReference type="PANTHER" id="PTHR30055:SF148">
    <property type="entry name" value="TETR-FAMILY TRANSCRIPTIONAL REGULATOR"/>
    <property type="match status" value="1"/>
</dbReference>
<feature type="domain" description="HTH tetR-type" evidence="5">
    <location>
        <begin position="9"/>
        <end position="69"/>
    </location>
</feature>
<evidence type="ECO:0000256" key="4">
    <source>
        <dbReference type="PROSITE-ProRule" id="PRU00335"/>
    </source>
</evidence>
<dbReference type="GO" id="GO:0003700">
    <property type="term" value="F:DNA-binding transcription factor activity"/>
    <property type="evidence" value="ECO:0007669"/>
    <property type="project" value="TreeGrafter"/>
</dbReference>
<dbReference type="Proteomes" id="UP001216390">
    <property type="component" value="Chromosome"/>
</dbReference>
<evidence type="ECO:0000256" key="1">
    <source>
        <dbReference type="ARBA" id="ARBA00023015"/>
    </source>
</evidence>
<dbReference type="PROSITE" id="PS50977">
    <property type="entry name" value="HTH_TETR_2"/>
    <property type="match status" value="1"/>
</dbReference>
<dbReference type="GO" id="GO:0000976">
    <property type="term" value="F:transcription cis-regulatory region binding"/>
    <property type="evidence" value="ECO:0007669"/>
    <property type="project" value="TreeGrafter"/>
</dbReference>
<dbReference type="PRINTS" id="PR00455">
    <property type="entry name" value="HTHTETR"/>
</dbReference>
<dbReference type="EMBL" id="CP116942">
    <property type="protein sequence ID" value="WCO66387.1"/>
    <property type="molecule type" value="Genomic_DNA"/>
</dbReference>
<dbReference type="InterPro" id="IPR036271">
    <property type="entry name" value="Tet_transcr_reg_TetR-rel_C_sf"/>
</dbReference>
<dbReference type="RefSeq" id="WP_272735910.1">
    <property type="nucleotide sequence ID" value="NZ_CP116942.1"/>
</dbReference>
<organism evidence="6 7">
    <name type="scientific">Iamia majanohamensis</name>
    <dbReference type="NCBI Taxonomy" id="467976"/>
    <lineage>
        <taxon>Bacteria</taxon>
        <taxon>Bacillati</taxon>
        <taxon>Actinomycetota</taxon>
        <taxon>Acidimicrobiia</taxon>
        <taxon>Acidimicrobiales</taxon>
        <taxon>Iamiaceae</taxon>
        <taxon>Iamia</taxon>
    </lineage>
</organism>
<keyword evidence="1" id="KW-0805">Transcription regulation</keyword>
<evidence type="ECO:0000313" key="7">
    <source>
        <dbReference type="Proteomes" id="UP001216390"/>
    </source>
</evidence>
<dbReference type="KEGG" id="ima:PO878_17965"/>
<evidence type="ECO:0000256" key="2">
    <source>
        <dbReference type="ARBA" id="ARBA00023125"/>
    </source>
</evidence>
<dbReference type="InterPro" id="IPR023772">
    <property type="entry name" value="DNA-bd_HTH_TetR-type_CS"/>
</dbReference>
<name>A0AAE9Y4U8_9ACTN</name>
<dbReference type="PANTHER" id="PTHR30055">
    <property type="entry name" value="HTH-TYPE TRANSCRIPTIONAL REGULATOR RUTR"/>
    <property type="match status" value="1"/>
</dbReference>
<dbReference type="InterPro" id="IPR050109">
    <property type="entry name" value="HTH-type_TetR-like_transc_reg"/>
</dbReference>
<dbReference type="SUPFAM" id="SSF46689">
    <property type="entry name" value="Homeodomain-like"/>
    <property type="match status" value="1"/>
</dbReference>
<dbReference type="AlphaFoldDB" id="A0AAE9Y4U8"/>
<dbReference type="Gene3D" id="1.10.357.10">
    <property type="entry name" value="Tetracycline Repressor, domain 2"/>
    <property type="match status" value="1"/>
</dbReference>
<keyword evidence="2 4" id="KW-0238">DNA-binding</keyword>
<proteinExistence type="predicted"/>
<dbReference type="InterPro" id="IPR009057">
    <property type="entry name" value="Homeodomain-like_sf"/>
</dbReference>